<dbReference type="Pfam" id="PF17248">
    <property type="entry name" value="DUF5317"/>
    <property type="match status" value="1"/>
</dbReference>
<keyword evidence="2" id="KW-1133">Transmembrane helix</keyword>
<dbReference type="Proteomes" id="UP001589887">
    <property type="component" value="Unassembled WGS sequence"/>
</dbReference>
<protein>
    <submittedName>
        <fullName evidence="3">DUF5317 family protein</fullName>
    </submittedName>
</protein>
<keyword evidence="2" id="KW-0472">Membrane</keyword>
<keyword evidence="2" id="KW-0812">Transmembrane</keyword>
<feature type="transmembrane region" description="Helical" evidence="2">
    <location>
        <begin position="99"/>
        <end position="116"/>
    </location>
</feature>
<feature type="transmembrane region" description="Helical" evidence="2">
    <location>
        <begin position="69"/>
        <end position="87"/>
    </location>
</feature>
<feature type="transmembrane region" description="Helical" evidence="2">
    <location>
        <begin position="39"/>
        <end position="57"/>
    </location>
</feature>
<dbReference type="RefSeq" id="WP_394316391.1">
    <property type="nucleotide sequence ID" value="NZ_JBHMQV010000001.1"/>
</dbReference>
<name>A0ABV6TDJ6_9ACTN</name>
<comment type="caution">
    <text evidence="3">The sequence shown here is derived from an EMBL/GenBank/DDBJ whole genome shotgun (WGS) entry which is preliminary data.</text>
</comment>
<dbReference type="EMBL" id="JBHMQV010000001">
    <property type="protein sequence ID" value="MFC0842550.1"/>
    <property type="molecule type" value="Genomic_DNA"/>
</dbReference>
<feature type="compositionally biased region" description="Basic and acidic residues" evidence="1">
    <location>
        <begin position="194"/>
        <end position="211"/>
    </location>
</feature>
<evidence type="ECO:0000313" key="4">
    <source>
        <dbReference type="Proteomes" id="UP001589887"/>
    </source>
</evidence>
<evidence type="ECO:0000313" key="3">
    <source>
        <dbReference type="EMBL" id="MFC0842550.1"/>
    </source>
</evidence>
<feature type="transmembrane region" description="Helical" evidence="2">
    <location>
        <begin position="6"/>
        <end position="27"/>
    </location>
</feature>
<evidence type="ECO:0000256" key="1">
    <source>
        <dbReference type="SAM" id="MobiDB-lite"/>
    </source>
</evidence>
<feature type="transmembrane region" description="Helical" evidence="2">
    <location>
        <begin position="162"/>
        <end position="182"/>
    </location>
</feature>
<reference evidence="3 4" key="1">
    <citation type="submission" date="2024-09" db="EMBL/GenBank/DDBJ databases">
        <authorList>
            <person name="Sun Q."/>
            <person name="Mori K."/>
        </authorList>
    </citation>
    <scope>NUCLEOTIDE SEQUENCE [LARGE SCALE GENOMIC DNA]</scope>
    <source>
        <strain evidence="3 4">JCM 4557</strain>
    </source>
</reference>
<organism evidence="3 4">
    <name type="scientific">Streptomyces noboritoensis</name>
    <dbReference type="NCBI Taxonomy" id="67337"/>
    <lineage>
        <taxon>Bacteria</taxon>
        <taxon>Bacillati</taxon>
        <taxon>Actinomycetota</taxon>
        <taxon>Actinomycetes</taxon>
        <taxon>Kitasatosporales</taxon>
        <taxon>Streptomycetaceae</taxon>
        <taxon>Streptomyces</taxon>
    </lineage>
</organism>
<proteinExistence type="predicted"/>
<evidence type="ECO:0000256" key="2">
    <source>
        <dbReference type="SAM" id="Phobius"/>
    </source>
</evidence>
<keyword evidence="4" id="KW-1185">Reference proteome</keyword>
<sequence>MGTAVSGQAVLLFGFPAIVGVVAGYVSGGRLGGLLATRLRALWLVWLAGAAQVAEYAVDRLDGRAGQVLRSALLATVFVTVLAWLLANVRGRSRVLKSAALTALGGGLLNGMAIAFNGRMPYSRTAAAAAGIPPGQETAKNIAAGRGSRLAFLGDVIPVPPLHAVISVGDILITLGAAAVIATAMHQPTPPHTTEARHGSNDQRTAPDDGAVHPGHLRPAALHHRSPRMDGG</sequence>
<feature type="region of interest" description="Disordered" evidence="1">
    <location>
        <begin position="188"/>
        <end position="232"/>
    </location>
</feature>
<dbReference type="InterPro" id="IPR035168">
    <property type="entry name" value="DUF5317"/>
</dbReference>
<accession>A0ABV6TDJ6</accession>
<gene>
    <name evidence="3" type="ORF">ACFH04_02220</name>
</gene>